<evidence type="ECO:0000256" key="1">
    <source>
        <dbReference type="SAM" id="Coils"/>
    </source>
</evidence>
<evidence type="ECO:0000313" key="3">
    <source>
        <dbReference type="Proteomes" id="UP001516464"/>
    </source>
</evidence>
<name>A0ABQ7HXE9_9MICR</name>
<comment type="caution">
    <text evidence="2">The sequence shown here is derived from an EMBL/GenBank/DDBJ whole genome shotgun (WGS) entry which is preliminary data.</text>
</comment>
<reference evidence="2 3" key="1">
    <citation type="submission" date="2019-01" db="EMBL/GenBank/DDBJ databases">
        <title>Genomes sequencing and comparative genomics of infectious freshwater microsporidia, Cucumispora dikerogammari and Thelohania contejeani.</title>
        <authorList>
            <person name="Cormier A."/>
            <person name="Giraud I."/>
            <person name="Wattier R."/>
            <person name="Teixeira M."/>
            <person name="Grandjean F."/>
            <person name="Rigaud T."/>
            <person name="Cordaux R."/>
        </authorList>
    </citation>
    <scope>NUCLEOTIDE SEQUENCE [LARGE SCALE GENOMIC DNA]</scope>
    <source>
        <strain evidence="2">T1</strain>
        <tissue evidence="2">Spores</tissue>
    </source>
</reference>
<keyword evidence="3" id="KW-1185">Reference proteome</keyword>
<evidence type="ECO:0000313" key="2">
    <source>
        <dbReference type="EMBL" id="KAF7682856.1"/>
    </source>
</evidence>
<dbReference type="EMBL" id="SBIQ01000168">
    <property type="protein sequence ID" value="KAF7682856.1"/>
    <property type="molecule type" value="Genomic_DNA"/>
</dbReference>
<gene>
    <name evidence="2" type="ORF">TCON_1928</name>
</gene>
<proteinExistence type="predicted"/>
<feature type="coiled-coil region" evidence="1">
    <location>
        <begin position="192"/>
        <end position="252"/>
    </location>
</feature>
<dbReference type="Proteomes" id="UP001516464">
    <property type="component" value="Unassembled WGS sequence"/>
</dbReference>
<sequence>MKNKIKELHHTKHFNTFTDLLDYLIQQSPVLSQIRQIPQHNMSTYLYNQIISNNYITAHTELFFYLFELDPDLYIDLYYQILFHLKKEYQITGNYFELIRKGIKMKIHDENFIKDYVDDSMLASIAGEYIRRYELGDEYMMIFRDEYIPDVFMSYVSCRVDKAVTFYSYFERAFLFVYANRNKLIYQIMQELSELLSVAEDMEDELKSIGSENIINEIKNDKPENVIHESKNANLRKEISNSENRMINLIIDIIRKTDNKEKILHMLNNTSNRFINMANEYIIKDPALLLPFEEGYDLLLAHGRKCEIFKKYKFKAEDAVKIIKKALLKKYQGCNTGEDEIIMDCIKMIKIEKIEYPLLLILHEIYNLKIENLKLKEGCEFVKYLKKENIVDKNELLQEIKRKNCGDWLYDYAYKIMRDGYFKLYLKRGDVDPNEILDSEYLKETFLFLSKHDEVYGLYYEIECTPIVNIRELEFKCTNLMNKLNGHMFQFFIKYILKKINLIWDLKNMLCKIYHTRKENEFFIGYLHDYYNKLEANRNIHPFSIINDFMANKQNENMEKENKSMPNKILKSVVRESIKKKENKPKIIKREHVEESIRPMIKKGKLNIESIVANIFDLIKYNQIDKALLLFKEYFVSSKEIISGLIQFIKPGKLKRAYLEFIGCLLNGDYELGDGLQIIINNLKEDINNPNISRGIIRRLPISNLGIMVDVDGFVDMVKLRMSKDNSESFMNLINTLLADHRHIALELVNHLLEYDNELDVSHFISELDSEDDKVIEENLKIIKKTGMKDINKQLFNLLFKRCKLDNIGVLCLEMIDFSKIEKENVERIYEMFYLDPLKYLDIFPKLEEYEIEDGMVKELIHQLQYVYCDTERNKIYELVKNRTLDLNDLLDVLEGNNYGSKLMVLKLMDGIIKDGGVIRRVDSSESPISDIEWLRLIMVIGNDDNPGVVIKVLNIIKKFDGRIKLRMAKYVEEWKKKKKLGKLLGRLCPLLGVNYKIEEEKWITDYYKRQ</sequence>
<keyword evidence="1" id="KW-0175">Coiled coil</keyword>
<accession>A0ABQ7HXE9</accession>
<protein>
    <submittedName>
        <fullName evidence="2">Uncharacterized protein</fullName>
    </submittedName>
</protein>
<organism evidence="2 3">
    <name type="scientific">Astathelohania contejeani</name>
    <dbReference type="NCBI Taxonomy" id="164912"/>
    <lineage>
        <taxon>Eukaryota</taxon>
        <taxon>Fungi</taxon>
        <taxon>Fungi incertae sedis</taxon>
        <taxon>Microsporidia</taxon>
        <taxon>Astathelohaniidae</taxon>
        <taxon>Astathelohania</taxon>
    </lineage>
</organism>